<keyword evidence="3" id="KW-1185">Reference proteome</keyword>
<accession>A0A8I3A291</accession>
<dbReference type="InterPro" id="IPR041078">
    <property type="entry name" value="Plavaka"/>
</dbReference>
<organism evidence="2 3">
    <name type="scientific">Boletus reticuloceps</name>
    <dbReference type="NCBI Taxonomy" id="495285"/>
    <lineage>
        <taxon>Eukaryota</taxon>
        <taxon>Fungi</taxon>
        <taxon>Dikarya</taxon>
        <taxon>Basidiomycota</taxon>
        <taxon>Agaricomycotina</taxon>
        <taxon>Agaricomycetes</taxon>
        <taxon>Agaricomycetidae</taxon>
        <taxon>Boletales</taxon>
        <taxon>Boletineae</taxon>
        <taxon>Boletaceae</taxon>
        <taxon>Boletoideae</taxon>
        <taxon>Boletus</taxon>
    </lineage>
</organism>
<name>A0A8I3A291_9AGAM</name>
<feature type="region of interest" description="Disordered" evidence="1">
    <location>
        <begin position="51"/>
        <end position="94"/>
    </location>
</feature>
<dbReference type="AlphaFoldDB" id="A0A8I3A291"/>
<dbReference type="EMBL" id="JAGFBS010000082">
    <property type="protein sequence ID" value="KAG6369428.1"/>
    <property type="molecule type" value="Genomic_DNA"/>
</dbReference>
<dbReference type="OrthoDB" id="2688393at2759"/>
<comment type="caution">
    <text evidence="2">The sequence shown here is derived from an EMBL/GenBank/DDBJ whole genome shotgun (WGS) entry which is preliminary data.</text>
</comment>
<evidence type="ECO:0000256" key="1">
    <source>
        <dbReference type="SAM" id="MobiDB-lite"/>
    </source>
</evidence>
<gene>
    <name evidence="2" type="ORF">JVT61DRAFT_14883</name>
</gene>
<evidence type="ECO:0000313" key="3">
    <source>
        <dbReference type="Proteomes" id="UP000683000"/>
    </source>
</evidence>
<evidence type="ECO:0000313" key="2">
    <source>
        <dbReference type="EMBL" id="KAG6369428.1"/>
    </source>
</evidence>
<feature type="compositionally biased region" description="Polar residues" evidence="1">
    <location>
        <begin position="51"/>
        <end position="63"/>
    </location>
</feature>
<dbReference type="Proteomes" id="UP000683000">
    <property type="component" value="Unassembled WGS sequence"/>
</dbReference>
<protein>
    <submittedName>
        <fullName evidence="2">Uncharacterized protein</fullName>
    </submittedName>
</protein>
<proteinExistence type="predicted"/>
<reference evidence="2" key="1">
    <citation type="submission" date="2021-03" db="EMBL/GenBank/DDBJ databases">
        <title>Evolutionary innovations through gain and loss of genes in the ectomycorrhizal Boletales.</title>
        <authorList>
            <person name="Wu G."/>
            <person name="Miyauchi S."/>
            <person name="Morin E."/>
            <person name="Yang Z.-L."/>
            <person name="Xu J."/>
            <person name="Martin F.M."/>
        </authorList>
    </citation>
    <scope>NUCLEOTIDE SEQUENCE</scope>
    <source>
        <strain evidence="2">BR01</strain>
    </source>
</reference>
<sequence>MERFNPALPEDFEILEVNCTQSLQRIKCPNAWCNREFRSIHAITEHLNSPEESLWSEPQPQEQSHLRLPPSLRQHRGGTASDTRTAQYHPLSGETYGKSKNLFQQMEDNPNHKHRIQNAYYPFTGAAEWTLAKFLAENLTQAQINRFLKLRWFRENTKPSFSSAEQLLGWIDILPTTSTWQTVQLEIQGYPTTSPIQLIWRDALETVKSIVSNPVFASNITFDPIKIRQNNVREYGEWFTSQEAFRIQVRLTNNC</sequence>
<dbReference type="Pfam" id="PF18759">
    <property type="entry name" value="Plavaka"/>
    <property type="match status" value="1"/>
</dbReference>